<evidence type="ECO:0000313" key="4">
    <source>
        <dbReference type="Proteomes" id="UP000717696"/>
    </source>
</evidence>
<protein>
    <submittedName>
        <fullName evidence="3">Uncharacterized protein</fullName>
    </submittedName>
</protein>
<evidence type="ECO:0000313" key="3">
    <source>
        <dbReference type="EMBL" id="KAH7149632.1"/>
    </source>
</evidence>
<keyword evidence="2" id="KW-1133">Transmembrane helix</keyword>
<keyword evidence="4" id="KW-1185">Reference proteome</keyword>
<feature type="region of interest" description="Disordered" evidence="1">
    <location>
        <begin position="138"/>
        <end position="159"/>
    </location>
</feature>
<name>A0A9P9F220_9HYPO</name>
<keyword evidence="2" id="KW-0472">Membrane</keyword>
<evidence type="ECO:0000256" key="1">
    <source>
        <dbReference type="SAM" id="MobiDB-lite"/>
    </source>
</evidence>
<feature type="compositionally biased region" description="Basic and acidic residues" evidence="1">
    <location>
        <begin position="141"/>
        <end position="159"/>
    </location>
</feature>
<dbReference type="AlphaFoldDB" id="A0A9P9F220"/>
<feature type="transmembrane region" description="Helical" evidence="2">
    <location>
        <begin position="21"/>
        <end position="40"/>
    </location>
</feature>
<sequence>MNRTEFGNHSNEWQNTRMDSSFFPIFSFCLFSFVRLRIIIPQFLDGLVCALAWASHIDEDFAPTDFAPRGARICEHGAGFHLIQPARCRRLFQAIFALSPLGSDDGYVHFEAQLTGLLVSDRFWDLIRQVSDGSKVSHQKWSHERQEGKCREPIQENPS</sequence>
<accession>A0A9P9F220</accession>
<reference evidence="3" key="1">
    <citation type="journal article" date="2021" name="Nat. Commun.">
        <title>Genetic determinants of endophytism in the Arabidopsis root mycobiome.</title>
        <authorList>
            <person name="Mesny F."/>
            <person name="Miyauchi S."/>
            <person name="Thiergart T."/>
            <person name="Pickel B."/>
            <person name="Atanasova L."/>
            <person name="Karlsson M."/>
            <person name="Huettel B."/>
            <person name="Barry K.W."/>
            <person name="Haridas S."/>
            <person name="Chen C."/>
            <person name="Bauer D."/>
            <person name="Andreopoulos W."/>
            <person name="Pangilinan J."/>
            <person name="LaButti K."/>
            <person name="Riley R."/>
            <person name="Lipzen A."/>
            <person name="Clum A."/>
            <person name="Drula E."/>
            <person name="Henrissat B."/>
            <person name="Kohler A."/>
            <person name="Grigoriev I.V."/>
            <person name="Martin F.M."/>
            <person name="Hacquard S."/>
        </authorList>
    </citation>
    <scope>NUCLEOTIDE SEQUENCE</scope>
    <source>
        <strain evidence="3">MPI-CAGE-AT-0021</strain>
    </source>
</reference>
<gene>
    <name evidence="3" type="ORF">B0J13DRAFT_310895</name>
</gene>
<keyword evidence="2" id="KW-0812">Transmembrane</keyword>
<evidence type="ECO:0000256" key="2">
    <source>
        <dbReference type="SAM" id="Phobius"/>
    </source>
</evidence>
<dbReference type="Proteomes" id="UP000717696">
    <property type="component" value="Unassembled WGS sequence"/>
</dbReference>
<proteinExistence type="predicted"/>
<comment type="caution">
    <text evidence="3">The sequence shown here is derived from an EMBL/GenBank/DDBJ whole genome shotgun (WGS) entry which is preliminary data.</text>
</comment>
<organism evidence="3 4">
    <name type="scientific">Dactylonectria estremocensis</name>
    <dbReference type="NCBI Taxonomy" id="1079267"/>
    <lineage>
        <taxon>Eukaryota</taxon>
        <taxon>Fungi</taxon>
        <taxon>Dikarya</taxon>
        <taxon>Ascomycota</taxon>
        <taxon>Pezizomycotina</taxon>
        <taxon>Sordariomycetes</taxon>
        <taxon>Hypocreomycetidae</taxon>
        <taxon>Hypocreales</taxon>
        <taxon>Nectriaceae</taxon>
        <taxon>Dactylonectria</taxon>
    </lineage>
</organism>
<dbReference type="EMBL" id="JAGMUU010000007">
    <property type="protein sequence ID" value="KAH7149632.1"/>
    <property type="molecule type" value="Genomic_DNA"/>
</dbReference>